<dbReference type="EMBL" id="NKHU02000062">
    <property type="protein sequence ID" value="RHZ59272.1"/>
    <property type="molecule type" value="Genomic_DNA"/>
</dbReference>
<comment type="caution">
    <text evidence="2">The sequence shown here is derived from an EMBL/GenBank/DDBJ whole genome shotgun (WGS) entry which is preliminary data.</text>
</comment>
<dbReference type="GeneID" id="38130033"/>
<protein>
    <submittedName>
        <fullName evidence="2">Uncharacterized protein</fullName>
    </submittedName>
</protein>
<accession>A0A397H895</accession>
<reference evidence="2" key="1">
    <citation type="submission" date="2018-08" db="EMBL/GenBank/DDBJ databases">
        <title>Draft genome sequence of azole-resistant Aspergillus thermomutatus (Neosartorya pseudofischeri) strain HMR AF 39, isolated from a human nasal aspirate.</title>
        <authorList>
            <person name="Parent-Michaud M."/>
            <person name="Dufresne P.J."/>
            <person name="Fournier E."/>
            <person name="Martineau C."/>
            <person name="Moreira S."/>
            <person name="Perkins V."/>
            <person name="De Repentigny L."/>
            <person name="Dufresne S.F."/>
        </authorList>
    </citation>
    <scope>NUCLEOTIDE SEQUENCE [LARGE SCALE GENOMIC DNA]</scope>
    <source>
        <strain evidence="2">HMR AF 39</strain>
    </source>
</reference>
<evidence type="ECO:0000313" key="2">
    <source>
        <dbReference type="EMBL" id="RHZ59272.1"/>
    </source>
</evidence>
<dbReference type="OrthoDB" id="4323953at2759"/>
<dbReference type="Proteomes" id="UP000215305">
    <property type="component" value="Unassembled WGS sequence"/>
</dbReference>
<name>A0A397H895_ASPTH</name>
<keyword evidence="3" id="KW-1185">Reference proteome</keyword>
<proteinExistence type="predicted"/>
<feature type="region of interest" description="Disordered" evidence="1">
    <location>
        <begin position="144"/>
        <end position="165"/>
    </location>
</feature>
<sequence>MNDQMDSYIKWRERDRLPDTPQLVLELGGSPSVWTESRNQNYSVSASLRRIYTGPENPAVSERAAIILYSGGKDNYDRCKVTHQLSFPDTWQKLLQPGYTYSLLWTGQEIANWDWGTQLEVGNKPKWPPVLVPGGAHITFTVNEGERPPIPRPTTPPPISPSERVPGAPVLSLELSCSPTMPLTGSLEISIRVIYHGLPDNNNNITGDEELRPITFHTYAFKPVDGQFRVYRHRCRDQSSLETEEEWETFEGDGYRHQFWDNPDKLINVSENPDGQFPTLFPGESWSDSWTMTADGDGLPDDLKPGERLRYQFKGNTLDWWRLTPRPS</sequence>
<dbReference type="VEuPathDB" id="FungiDB:CDV56_108059"/>
<gene>
    <name evidence="2" type="ORF">CDV56_108059</name>
</gene>
<dbReference type="AlphaFoldDB" id="A0A397H895"/>
<evidence type="ECO:0000256" key="1">
    <source>
        <dbReference type="SAM" id="MobiDB-lite"/>
    </source>
</evidence>
<feature type="compositionally biased region" description="Pro residues" evidence="1">
    <location>
        <begin position="150"/>
        <end position="160"/>
    </location>
</feature>
<dbReference type="RefSeq" id="XP_026615685.1">
    <property type="nucleotide sequence ID" value="XM_026761678.1"/>
</dbReference>
<evidence type="ECO:0000313" key="3">
    <source>
        <dbReference type="Proteomes" id="UP000215305"/>
    </source>
</evidence>
<organism evidence="2 3">
    <name type="scientific">Aspergillus thermomutatus</name>
    <name type="common">Neosartorya pseudofischeri</name>
    <dbReference type="NCBI Taxonomy" id="41047"/>
    <lineage>
        <taxon>Eukaryota</taxon>
        <taxon>Fungi</taxon>
        <taxon>Dikarya</taxon>
        <taxon>Ascomycota</taxon>
        <taxon>Pezizomycotina</taxon>
        <taxon>Eurotiomycetes</taxon>
        <taxon>Eurotiomycetidae</taxon>
        <taxon>Eurotiales</taxon>
        <taxon>Aspergillaceae</taxon>
        <taxon>Aspergillus</taxon>
        <taxon>Aspergillus subgen. Fumigati</taxon>
    </lineage>
</organism>